<comment type="function">
    <text evidence="7">Telomerase is a ribonucleoprotein enzyme essential for the replication of chromosome termini in most eukaryotes. It elongates telomeres. It is a reverse transcriptase that adds simple sequence repeats to chromosome ends by copying a template sequence within the RNA component of the enzyme.</text>
</comment>
<evidence type="ECO:0000256" key="5">
    <source>
        <dbReference type="ARBA" id="ARBA00022918"/>
    </source>
</evidence>
<keyword evidence="3 7" id="KW-0479">Metal-binding</keyword>
<keyword evidence="1 7" id="KW-0808">Transferase</keyword>
<keyword evidence="10" id="KW-1185">Reference proteome</keyword>
<evidence type="ECO:0000256" key="2">
    <source>
        <dbReference type="ARBA" id="ARBA00022695"/>
    </source>
</evidence>
<protein>
    <recommendedName>
        <fullName evidence="7">Telomerase reverse transcriptase</fullName>
        <ecNumber evidence="7">2.7.7.49</ecNumber>
    </recommendedName>
    <alternativeName>
        <fullName evidence="7">Telomerase catalytic subunit</fullName>
    </alternativeName>
</protein>
<dbReference type="GO" id="GO:0000781">
    <property type="term" value="C:chromosome, telomeric region"/>
    <property type="evidence" value="ECO:0007669"/>
    <property type="project" value="UniProtKB-SubCell"/>
</dbReference>
<reference evidence="9 10" key="2">
    <citation type="submission" date="2016-08" db="EMBL/GenBank/DDBJ databases">
        <title>Pervasive Adenine N6-methylation of Active Genes in Fungi.</title>
        <authorList>
            <consortium name="DOE Joint Genome Institute"/>
            <person name="Mondo S.J."/>
            <person name="Dannebaum R.O."/>
            <person name="Kuo R.C."/>
            <person name="Labutti K."/>
            <person name="Haridas S."/>
            <person name="Kuo A."/>
            <person name="Salamov A."/>
            <person name="Ahrendt S.R."/>
            <person name="Lipzen A."/>
            <person name="Sullivan W."/>
            <person name="Andreopoulos W.B."/>
            <person name="Clum A."/>
            <person name="Lindquist E."/>
            <person name="Daum C."/>
            <person name="Ramamoorthy G.K."/>
            <person name="Gryganskyi A."/>
            <person name="Culley D."/>
            <person name="Magnuson J.K."/>
            <person name="James T.Y."/>
            <person name="O'Malley M.A."/>
            <person name="Stajich J.E."/>
            <person name="Spatafora J.W."/>
            <person name="Visel A."/>
            <person name="Grigoriev I.V."/>
        </authorList>
    </citation>
    <scope>NUCLEOTIDE SEQUENCE [LARGE SCALE GENOMIC DNA]</scope>
    <source>
        <strain evidence="10">finn</strain>
    </source>
</reference>
<keyword evidence="7" id="KW-0779">Telomere</keyword>
<evidence type="ECO:0000313" key="10">
    <source>
        <dbReference type="Proteomes" id="UP000193719"/>
    </source>
</evidence>
<dbReference type="STRING" id="1754191.A0A1Y1V897"/>
<dbReference type="GO" id="GO:0070034">
    <property type="term" value="F:telomerase RNA binding"/>
    <property type="evidence" value="ECO:0007669"/>
    <property type="project" value="TreeGrafter"/>
</dbReference>
<reference evidence="9 10" key="1">
    <citation type="submission" date="2016-08" db="EMBL/GenBank/DDBJ databases">
        <title>Genomes of anaerobic fungi encode conserved fungal cellulosomes for biomass hydrolysis.</title>
        <authorList>
            <consortium name="DOE Joint Genome Institute"/>
            <person name="Haitjema C.H."/>
            <person name="Gilmore S.P."/>
            <person name="Henske J.K."/>
            <person name="Solomon K.V."/>
            <person name="De Groot R."/>
            <person name="Kuo A."/>
            <person name="Mondo S.J."/>
            <person name="Salamov A.A."/>
            <person name="Labutti K."/>
            <person name="Zhao Z."/>
            <person name="Chiniquy J."/>
            <person name="Barry K."/>
            <person name="Brewer H.M."/>
            <person name="Purvine S.O."/>
            <person name="Wright A.T."/>
            <person name="Boxma B."/>
            <person name="Van Alen T."/>
            <person name="Hackstein J.H."/>
            <person name="Baker S.E."/>
            <person name="Grigoriev I.V."/>
            <person name="O'Malley M.A."/>
        </authorList>
    </citation>
    <scope>NUCLEOTIDE SEQUENCE [LARGE SCALE GENOMIC DNA]</scope>
    <source>
        <strain evidence="10">finn</strain>
    </source>
</reference>
<organism evidence="9 10">
    <name type="scientific">Piromyces finnis</name>
    <dbReference type="NCBI Taxonomy" id="1754191"/>
    <lineage>
        <taxon>Eukaryota</taxon>
        <taxon>Fungi</taxon>
        <taxon>Fungi incertae sedis</taxon>
        <taxon>Chytridiomycota</taxon>
        <taxon>Chytridiomycota incertae sedis</taxon>
        <taxon>Neocallimastigomycetes</taxon>
        <taxon>Neocallimastigales</taxon>
        <taxon>Neocallimastigaceae</taxon>
        <taxon>Piromyces</taxon>
    </lineage>
</organism>
<evidence type="ECO:0000256" key="1">
    <source>
        <dbReference type="ARBA" id="ARBA00022679"/>
    </source>
</evidence>
<dbReference type="SMART" id="SM00975">
    <property type="entry name" value="Telomerase_RBD"/>
    <property type="match status" value="1"/>
</dbReference>
<dbReference type="EMBL" id="MCFH01000027">
    <property type="protein sequence ID" value="ORX48375.1"/>
    <property type="molecule type" value="Genomic_DNA"/>
</dbReference>
<evidence type="ECO:0000259" key="8">
    <source>
        <dbReference type="SMART" id="SM00975"/>
    </source>
</evidence>
<dbReference type="EC" id="2.7.7.49" evidence="7"/>
<keyword evidence="2 7" id="KW-0548">Nucleotidyltransferase</keyword>
<comment type="subcellular location">
    <subcellularLocation>
        <location evidence="7">Nucleus</location>
    </subcellularLocation>
    <subcellularLocation>
        <location evidence="7">Chromosome</location>
        <location evidence="7">Telomere</location>
    </subcellularLocation>
</comment>
<keyword evidence="7" id="KW-0158">Chromosome</keyword>
<dbReference type="GO" id="GO:0042162">
    <property type="term" value="F:telomeric DNA binding"/>
    <property type="evidence" value="ECO:0007669"/>
    <property type="project" value="TreeGrafter"/>
</dbReference>
<dbReference type="Pfam" id="PF12009">
    <property type="entry name" value="Telomerase_RBD"/>
    <property type="match status" value="1"/>
</dbReference>
<dbReference type="GO" id="GO:0000333">
    <property type="term" value="C:telomerase catalytic core complex"/>
    <property type="evidence" value="ECO:0007669"/>
    <property type="project" value="TreeGrafter"/>
</dbReference>
<dbReference type="PANTHER" id="PTHR12066:SF0">
    <property type="entry name" value="TELOMERASE REVERSE TRANSCRIPTASE"/>
    <property type="match status" value="1"/>
</dbReference>
<dbReference type="AlphaFoldDB" id="A0A1Y1V897"/>
<keyword evidence="7" id="KW-0539">Nucleus</keyword>
<accession>A0A1Y1V897</accession>
<name>A0A1Y1V897_9FUNG</name>
<keyword evidence="4 7" id="KW-0460">Magnesium</keyword>
<dbReference type="GO" id="GO:0007004">
    <property type="term" value="P:telomere maintenance via telomerase"/>
    <property type="evidence" value="ECO:0007669"/>
    <property type="project" value="TreeGrafter"/>
</dbReference>
<comment type="catalytic activity">
    <reaction evidence="6 7">
        <text>DNA(n) + a 2'-deoxyribonucleoside 5'-triphosphate = DNA(n+1) + diphosphate</text>
        <dbReference type="Rhea" id="RHEA:22508"/>
        <dbReference type="Rhea" id="RHEA-COMP:17339"/>
        <dbReference type="Rhea" id="RHEA-COMP:17340"/>
        <dbReference type="ChEBI" id="CHEBI:33019"/>
        <dbReference type="ChEBI" id="CHEBI:61560"/>
        <dbReference type="ChEBI" id="CHEBI:173112"/>
        <dbReference type="EC" id="2.7.7.49"/>
    </reaction>
</comment>
<dbReference type="InterPro" id="IPR021891">
    <property type="entry name" value="Telomerase_RBD"/>
</dbReference>
<dbReference type="GO" id="GO:0046872">
    <property type="term" value="F:metal ion binding"/>
    <property type="evidence" value="ECO:0007669"/>
    <property type="project" value="UniProtKB-KW"/>
</dbReference>
<comment type="similarity">
    <text evidence="7">Belongs to the reverse transcriptase family. Telomerase subfamily.</text>
</comment>
<evidence type="ECO:0000313" key="9">
    <source>
        <dbReference type="EMBL" id="ORX48375.1"/>
    </source>
</evidence>
<dbReference type="Gene3D" id="1.10.132.70">
    <property type="match status" value="1"/>
</dbReference>
<comment type="caution">
    <text evidence="9">The sequence shown here is derived from an EMBL/GenBank/DDBJ whole genome shotgun (WGS) entry which is preliminary data.</text>
</comment>
<gene>
    <name evidence="9" type="ORF">BCR36DRAFT_79913</name>
</gene>
<dbReference type="PANTHER" id="PTHR12066">
    <property type="entry name" value="TELOMERASE REVERSE TRANSCRIPTASE"/>
    <property type="match status" value="1"/>
</dbReference>
<evidence type="ECO:0000256" key="4">
    <source>
        <dbReference type="ARBA" id="ARBA00022842"/>
    </source>
</evidence>
<dbReference type="InterPro" id="IPR003545">
    <property type="entry name" value="Telomerase_RT"/>
</dbReference>
<evidence type="ECO:0000256" key="7">
    <source>
        <dbReference type="RuleBase" id="RU365061"/>
    </source>
</evidence>
<evidence type="ECO:0000256" key="3">
    <source>
        <dbReference type="ARBA" id="ARBA00022723"/>
    </source>
</evidence>
<dbReference type="OrthoDB" id="289721at2759"/>
<dbReference type="GO" id="GO:0003720">
    <property type="term" value="F:telomerase activity"/>
    <property type="evidence" value="ECO:0007669"/>
    <property type="project" value="InterPro"/>
</dbReference>
<feature type="domain" description="Telomerase ribonucleoprotein complex - RNA-binding" evidence="8">
    <location>
        <begin position="217"/>
        <end position="352"/>
    </location>
</feature>
<dbReference type="Proteomes" id="UP000193719">
    <property type="component" value="Unassembled WGS sequence"/>
</dbReference>
<sequence>MTFILVNSYFFIQLNNGCFIQLLGVPLFDNKFFNNIRNENDNIYIKRKTYSNDSSKTVKRRKINNNTYEDHHLIIKKDSSVVMNNFHSYPLRKFLFSVSEFLFSRLSYIPLNKHNFGYPLKHWINDDNNIRNSAMYTIILNYTHKYFRDQHYNAKKLKRLKLFYPFFKRIIEKNKKINYRYLIVVYCPTFLDKKNHGFTKENLVSNNYFIDNYTSYNQVYTFLWTVINKLIDKEFWGSIGNRKVFKKFLKRLIKMKKHETLSLHNMIQNFKITDCQWLSINSRGSKNSLTEFEKQKEIMYILLSFICKELVIPLIKVNFYVTETMPYKYKLFYYRQDIWREMNLPIYQKFSSTIFKEIKEESLLEKIKRDLVPYSYFFDLKL</sequence>
<evidence type="ECO:0000256" key="6">
    <source>
        <dbReference type="ARBA" id="ARBA00048173"/>
    </source>
</evidence>
<proteinExistence type="inferred from homology"/>
<keyword evidence="5 7" id="KW-0695">RNA-directed DNA polymerase</keyword>